<dbReference type="Proteomes" id="UP000003824">
    <property type="component" value="Unassembled WGS sequence"/>
</dbReference>
<dbReference type="Gene3D" id="3.40.50.300">
    <property type="entry name" value="P-loop containing nucleotide triphosphate hydrolases"/>
    <property type="match status" value="1"/>
</dbReference>
<accession>D6AA59</accession>
<evidence type="ECO:0000259" key="2">
    <source>
        <dbReference type="Pfam" id="PF03457"/>
    </source>
</evidence>
<feature type="region of interest" description="Disordered" evidence="1">
    <location>
        <begin position="105"/>
        <end position="287"/>
    </location>
</feature>
<reference evidence="4" key="1">
    <citation type="submission" date="2008-12" db="EMBL/GenBank/DDBJ databases">
        <title>Annotation of Streptomyces ghanaensis ATCC 14672.</title>
        <authorList>
            <consortium name="The Broad Institute Genome Sequencing Platform"/>
            <consortium name="Broad Institute Microbial Sequencing Center"/>
            <person name="Fischbach M."/>
            <person name="Ward D."/>
            <person name="Young S."/>
            <person name="Kodira C.D."/>
            <person name="Zeng Q."/>
            <person name="Koehrsen M."/>
            <person name="Godfrey P."/>
            <person name="Alvarado L."/>
            <person name="Berlin A.M."/>
            <person name="Borenstein D."/>
            <person name="Chen Z."/>
            <person name="Engels R."/>
            <person name="Freedman E."/>
            <person name="Gellesch M."/>
            <person name="Goldberg J."/>
            <person name="Griggs A."/>
            <person name="Gujja S."/>
            <person name="Heiman D.I."/>
            <person name="Hepburn T.A."/>
            <person name="Howarth C."/>
            <person name="Jen D."/>
            <person name="Larson L."/>
            <person name="Lewis B."/>
            <person name="Mehta T."/>
            <person name="Park D."/>
            <person name="Pearson M."/>
            <person name="Roberts A."/>
            <person name="Saif S."/>
            <person name="Shea T.D."/>
            <person name="Shenoy N."/>
            <person name="Sisk P."/>
            <person name="Stolte C."/>
            <person name="Sykes S.N."/>
            <person name="Walk T."/>
            <person name="White J."/>
            <person name="Yandava C."/>
            <person name="Straight P."/>
            <person name="Clardy J."/>
            <person name="Hung D."/>
            <person name="Kolter R."/>
            <person name="Mekalanos J."/>
            <person name="Walker S."/>
            <person name="Walsh C.T."/>
            <person name="Wieland B.L.C."/>
            <person name="Ilzarbe M."/>
            <person name="Galagan J."/>
            <person name="Nusbaum C."/>
            <person name="Birren B."/>
        </authorList>
    </citation>
    <scope>NUCLEOTIDE SEQUENCE [LARGE SCALE GENOMIC DNA]</scope>
    <source>
        <strain evidence="4">ATCC 14672 / DSM 40746 / JCM 4963 / KCTC 9882 / NRRL B-12104 / FH 1290</strain>
    </source>
</reference>
<organism evidence="3 4">
    <name type="scientific">Streptomyces viridosporus (strain ATCC 14672 / DSM 40746 / JCM 4963 / KCTC 9882 / NRRL B-12104 / FH 1290)</name>
    <name type="common">Streptomyces ghanaensis</name>
    <dbReference type="NCBI Taxonomy" id="566461"/>
    <lineage>
        <taxon>Bacteria</taxon>
        <taxon>Bacillati</taxon>
        <taxon>Actinomycetota</taxon>
        <taxon>Actinomycetes</taxon>
        <taxon>Kitasatosporales</taxon>
        <taxon>Streptomycetaceae</taxon>
        <taxon>Streptomyces</taxon>
    </lineage>
</organism>
<feature type="domain" description="Helicase-associated" evidence="2">
    <location>
        <begin position="403"/>
        <end position="473"/>
    </location>
</feature>
<sequence length="476" mass="52153">MNRSTIAAQSRGSVKVLGEGVDTKNCDSVYFVDVRGSMSVLVQAVGRALRMQPGEGRVASLVVPVLLGSGETADNMLTSRAFGGLAKLLEALRAHDARVVEQLAEQQAHSRVRGVQSRSGAEGEEDGSSRGLSVPARELLKFSTPRDQPRARALAARRGGGRHLPPAARRSARAVHVPRPRPRRPRGRSRGVAGRARRVSAGAVDRRQPALLRPRRHGREPCRAAGEARHGLVPLRRRVGRGPGRRPRVGRRARAPAGTTGRHPPGLPGGHLAEEPAGRRPPGRRDRAAARLQSAAGALPDERREQLEDINPAWCPAWPVEWQRCFHLTRLHLEAGDTLLTSPGDVVHQGEDLGRWVRSVRLSWDKLTGVQQWLCEQVLGIQSADVDEKPPPRRSQADIRALNLAATAQFYEREGHLRVPRKHIERILLDSDGNGSGEQEVRELKLGAWIGNQRSRAATLSPERVEQLSAIGMRWA</sequence>
<dbReference type="CDD" id="cd18785">
    <property type="entry name" value="SF2_C"/>
    <property type="match status" value="1"/>
</dbReference>
<gene>
    <name evidence="3" type="ORF">SSFG_07389</name>
</gene>
<evidence type="ECO:0000313" key="4">
    <source>
        <dbReference type="Proteomes" id="UP000003824"/>
    </source>
</evidence>
<dbReference type="InterPro" id="IPR027417">
    <property type="entry name" value="P-loop_NTPase"/>
</dbReference>
<dbReference type="EMBL" id="DS999641">
    <property type="protein sequence ID" value="EFE72154.2"/>
    <property type="molecule type" value="Genomic_DNA"/>
</dbReference>
<feature type="compositionally biased region" description="Low complexity" evidence="1">
    <location>
        <begin position="151"/>
        <end position="169"/>
    </location>
</feature>
<name>D6AA59_STRV1</name>
<dbReference type="eggNOG" id="COG1111">
    <property type="taxonomic scope" value="Bacteria"/>
</dbReference>
<dbReference type="SUPFAM" id="SSF52540">
    <property type="entry name" value="P-loop containing nucleoside triphosphate hydrolases"/>
    <property type="match status" value="1"/>
</dbReference>
<dbReference type="PANTHER" id="PTHR33418:SF1">
    <property type="entry name" value="HELICASE-ASSOCIATED DOMAIN-CONTAINING PROTEIN"/>
    <property type="match status" value="1"/>
</dbReference>
<dbReference type="PANTHER" id="PTHR33418">
    <property type="entry name" value="HELICASE-ASSOCIATED"/>
    <property type="match status" value="1"/>
</dbReference>
<dbReference type="Pfam" id="PF03457">
    <property type="entry name" value="HA"/>
    <property type="match status" value="1"/>
</dbReference>
<proteinExistence type="predicted"/>
<feature type="compositionally biased region" description="Low complexity" evidence="1">
    <location>
        <begin position="255"/>
        <end position="264"/>
    </location>
</feature>
<feature type="compositionally biased region" description="Basic and acidic residues" evidence="1">
    <location>
        <begin position="272"/>
        <end position="287"/>
    </location>
</feature>
<evidence type="ECO:0000256" key="1">
    <source>
        <dbReference type="SAM" id="MobiDB-lite"/>
    </source>
</evidence>
<feature type="compositionally biased region" description="Basic residues" evidence="1">
    <location>
        <begin position="170"/>
        <end position="189"/>
    </location>
</feature>
<feature type="compositionally biased region" description="Low complexity" evidence="1">
    <location>
        <begin position="190"/>
        <end position="203"/>
    </location>
</feature>
<dbReference type="AlphaFoldDB" id="D6AA59"/>
<protein>
    <recommendedName>
        <fullName evidence="2">Helicase-associated domain-containing protein</fullName>
    </recommendedName>
</protein>
<feature type="compositionally biased region" description="Basic and acidic residues" evidence="1">
    <location>
        <begin position="219"/>
        <end position="230"/>
    </location>
</feature>
<evidence type="ECO:0000313" key="3">
    <source>
        <dbReference type="EMBL" id="EFE72154.2"/>
    </source>
</evidence>
<feature type="compositionally biased region" description="Basic residues" evidence="1">
    <location>
        <begin position="235"/>
        <end position="254"/>
    </location>
</feature>
<dbReference type="Gene3D" id="6.10.140.530">
    <property type="match status" value="1"/>
</dbReference>
<dbReference type="InterPro" id="IPR005114">
    <property type="entry name" value="Helicase_assoc"/>
</dbReference>